<accession>A0ABV5TIN8</accession>
<proteinExistence type="predicted"/>
<evidence type="ECO:0000313" key="2">
    <source>
        <dbReference type="EMBL" id="MFB9678981.1"/>
    </source>
</evidence>
<reference evidence="2 3" key="1">
    <citation type="submission" date="2024-09" db="EMBL/GenBank/DDBJ databases">
        <authorList>
            <person name="Sun Q."/>
            <person name="Mori K."/>
        </authorList>
    </citation>
    <scope>NUCLEOTIDE SEQUENCE [LARGE SCALE GENOMIC DNA]</scope>
    <source>
        <strain evidence="2 3">JCM 3028</strain>
    </source>
</reference>
<dbReference type="EMBL" id="JBHMBS010000013">
    <property type="protein sequence ID" value="MFB9678981.1"/>
    <property type="molecule type" value="Genomic_DNA"/>
</dbReference>
<comment type="caution">
    <text evidence="2">The sequence shown here is derived from an EMBL/GenBank/DDBJ whole genome shotgun (WGS) entry which is preliminary data.</text>
</comment>
<keyword evidence="1" id="KW-0472">Membrane</keyword>
<protein>
    <submittedName>
        <fullName evidence="2">Uncharacterized protein</fullName>
    </submittedName>
</protein>
<feature type="transmembrane region" description="Helical" evidence="1">
    <location>
        <begin position="33"/>
        <end position="51"/>
    </location>
</feature>
<feature type="transmembrane region" description="Helical" evidence="1">
    <location>
        <begin position="9"/>
        <end position="27"/>
    </location>
</feature>
<dbReference type="Proteomes" id="UP001589610">
    <property type="component" value="Unassembled WGS sequence"/>
</dbReference>
<keyword evidence="3" id="KW-1185">Reference proteome</keyword>
<name>A0ABV5TIN8_9ACTN</name>
<keyword evidence="1" id="KW-1133">Transmembrane helix</keyword>
<keyword evidence="1" id="KW-0812">Transmembrane</keyword>
<gene>
    <name evidence="2" type="ORF">ACFFRH_26180</name>
</gene>
<organism evidence="2 3">
    <name type="scientific">Streptosporangium vulgare</name>
    <dbReference type="NCBI Taxonomy" id="46190"/>
    <lineage>
        <taxon>Bacteria</taxon>
        <taxon>Bacillati</taxon>
        <taxon>Actinomycetota</taxon>
        <taxon>Actinomycetes</taxon>
        <taxon>Streptosporangiales</taxon>
        <taxon>Streptosporangiaceae</taxon>
        <taxon>Streptosporangium</taxon>
    </lineage>
</organism>
<evidence type="ECO:0000256" key="1">
    <source>
        <dbReference type="SAM" id="Phobius"/>
    </source>
</evidence>
<evidence type="ECO:0000313" key="3">
    <source>
        <dbReference type="Proteomes" id="UP001589610"/>
    </source>
</evidence>
<dbReference type="RefSeq" id="WP_344745298.1">
    <property type="nucleotide sequence ID" value="NZ_BAAAWW010000062.1"/>
</dbReference>
<sequence length="65" mass="6944">MSGRDSGSLGPWSGFAVYLVWVAVPVITGFHGVFWFAVAMLVVVLAAVPLLPRREEAPHRVGVPA</sequence>